<dbReference type="InterPro" id="IPR029063">
    <property type="entry name" value="SAM-dependent_MTases_sf"/>
</dbReference>
<keyword evidence="4" id="KW-0808">Transferase</keyword>
<reference evidence="8" key="1">
    <citation type="journal article" date="2019" name="Int. J. Syst. Evol. Microbiol.">
        <title>The Global Catalogue of Microorganisms (GCM) 10K type strain sequencing project: providing services to taxonomists for standard genome sequencing and annotation.</title>
        <authorList>
            <consortium name="The Broad Institute Genomics Platform"/>
            <consortium name="The Broad Institute Genome Sequencing Center for Infectious Disease"/>
            <person name="Wu L."/>
            <person name="Ma J."/>
        </authorList>
    </citation>
    <scope>NUCLEOTIDE SEQUENCE [LARGE SCALE GENOMIC DNA]</scope>
    <source>
        <strain evidence="8">CGMCC 4.7641</strain>
    </source>
</reference>
<keyword evidence="5 6" id="KW-0949">S-adenosyl-L-methionine</keyword>
<comment type="similarity">
    <text evidence="2 6">Belongs to the UPF0677 family.</text>
</comment>
<comment type="caution">
    <text evidence="7">The sequence shown here is derived from an EMBL/GenBank/DDBJ whole genome shotgun (WGS) entry which is preliminary data.</text>
</comment>
<dbReference type="Gene3D" id="3.40.50.150">
    <property type="entry name" value="Vaccinia Virus protein VP39"/>
    <property type="match status" value="1"/>
</dbReference>
<proteinExistence type="inferred from homology"/>
<dbReference type="Proteomes" id="UP001597483">
    <property type="component" value="Unassembled WGS sequence"/>
</dbReference>
<evidence type="ECO:0000256" key="6">
    <source>
        <dbReference type="RuleBase" id="RU362030"/>
    </source>
</evidence>
<dbReference type="InterPro" id="IPR007213">
    <property type="entry name" value="Ppm1/Ppm2/Tcmp"/>
</dbReference>
<evidence type="ECO:0000313" key="7">
    <source>
        <dbReference type="EMBL" id="MFD2468888.1"/>
    </source>
</evidence>
<organism evidence="7 8">
    <name type="scientific">Amycolatopsis silviterrae</name>
    <dbReference type="NCBI Taxonomy" id="1656914"/>
    <lineage>
        <taxon>Bacteria</taxon>
        <taxon>Bacillati</taxon>
        <taxon>Actinomycetota</taxon>
        <taxon>Actinomycetes</taxon>
        <taxon>Pseudonocardiales</taxon>
        <taxon>Pseudonocardiaceae</taxon>
        <taxon>Amycolatopsis</taxon>
    </lineage>
</organism>
<dbReference type="Pfam" id="PF04072">
    <property type="entry name" value="LCM"/>
    <property type="match status" value="1"/>
</dbReference>
<dbReference type="PANTHER" id="PTHR43619">
    <property type="entry name" value="S-ADENOSYL-L-METHIONINE-DEPENDENT METHYLTRANSFERASE YKTD-RELATED"/>
    <property type="match status" value="1"/>
</dbReference>
<name>A0ABW5H6H5_9PSEU</name>
<gene>
    <name evidence="7" type="ORF">ACFSVL_15975</name>
</gene>
<keyword evidence="3 6" id="KW-0489">Methyltransferase</keyword>
<keyword evidence="8" id="KW-1185">Reference proteome</keyword>
<dbReference type="SUPFAM" id="SSF53335">
    <property type="entry name" value="S-adenosyl-L-methionine-dependent methyltransferases"/>
    <property type="match status" value="1"/>
</dbReference>
<evidence type="ECO:0000256" key="1">
    <source>
        <dbReference type="ARBA" id="ARBA00003907"/>
    </source>
</evidence>
<accession>A0ABW5H6H5</accession>
<evidence type="ECO:0000256" key="3">
    <source>
        <dbReference type="ARBA" id="ARBA00022603"/>
    </source>
</evidence>
<evidence type="ECO:0000313" key="8">
    <source>
        <dbReference type="Proteomes" id="UP001597483"/>
    </source>
</evidence>
<evidence type="ECO:0000256" key="4">
    <source>
        <dbReference type="ARBA" id="ARBA00022679"/>
    </source>
</evidence>
<evidence type="ECO:0000256" key="5">
    <source>
        <dbReference type="ARBA" id="ARBA00022691"/>
    </source>
</evidence>
<dbReference type="EMBL" id="JBHUKS010000011">
    <property type="protein sequence ID" value="MFD2468888.1"/>
    <property type="molecule type" value="Genomic_DNA"/>
</dbReference>
<dbReference type="RefSeq" id="WP_378304835.1">
    <property type="nucleotide sequence ID" value="NZ_JBHUKS010000011.1"/>
</dbReference>
<protein>
    <recommendedName>
        <fullName evidence="6">S-adenosyl-L-methionine-dependent methyltransferase</fullName>
        <ecNumber evidence="6">2.1.1.-</ecNumber>
    </recommendedName>
</protein>
<dbReference type="GO" id="GO:0032259">
    <property type="term" value="P:methylation"/>
    <property type="evidence" value="ECO:0007669"/>
    <property type="project" value="UniProtKB-KW"/>
</dbReference>
<sequence>MNRRPDGWDVATDVGATAVVAAAGRAVETHRADALISDPYAERLVAAGDPGGRLPTRPGADGAEGSWRPLSDLLGIRGKFIDDALRKAVDDGVRQVVILAAGLDSRAHRLPWPAGTTVFEIDQPAVLEFKRQVLPAAPSNCAQRLIPADLRDRWESPLRAAGFDGGRATVWVAEGLLYYLSPDDQQNLLRVADENSAPGSRWVIEDDPGFLERMADPEARAQSESLGLDLRSLLDSGPRPDPVAWLREHGWVVESRLLRTAGREYGRSLTPVGDRVNGPFVLADARKV</sequence>
<dbReference type="EC" id="2.1.1.-" evidence="6"/>
<evidence type="ECO:0000256" key="2">
    <source>
        <dbReference type="ARBA" id="ARBA00008138"/>
    </source>
</evidence>
<dbReference type="InterPro" id="IPR011610">
    <property type="entry name" value="SAM_mthyl_Trfase_ML2640-like"/>
</dbReference>
<dbReference type="GO" id="GO:0008168">
    <property type="term" value="F:methyltransferase activity"/>
    <property type="evidence" value="ECO:0007669"/>
    <property type="project" value="UniProtKB-KW"/>
</dbReference>
<dbReference type="NCBIfam" id="TIGR00027">
    <property type="entry name" value="mthyl_TIGR00027"/>
    <property type="match status" value="1"/>
</dbReference>
<comment type="function">
    <text evidence="1 6">Exhibits S-adenosyl-L-methionine-dependent methyltransferase activity.</text>
</comment>
<dbReference type="PANTHER" id="PTHR43619:SF2">
    <property type="entry name" value="S-ADENOSYL-L-METHIONINE-DEPENDENT METHYLTRANSFERASES SUPERFAMILY PROTEIN"/>
    <property type="match status" value="1"/>
</dbReference>